<evidence type="ECO:0000313" key="2">
    <source>
        <dbReference type="Proteomes" id="UP000565521"/>
    </source>
</evidence>
<dbReference type="Proteomes" id="UP000565521">
    <property type="component" value="Unassembled WGS sequence"/>
</dbReference>
<accession>A0A7Y7U8C9</accession>
<gene>
    <name evidence="1" type="ORF">HW554_19690</name>
</gene>
<evidence type="ECO:0000313" key="1">
    <source>
        <dbReference type="EMBL" id="NVO33435.1"/>
    </source>
</evidence>
<protein>
    <recommendedName>
        <fullName evidence="3">STAS/SEC14 domain-containing protein</fullName>
    </recommendedName>
</protein>
<evidence type="ECO:0008006" key="3">
    <source>
        <dbReference type="Google" id="ProtNLM"/>
    </source>
</evidence>
<dbReference type="EMBL" id="JABKAU010000069">
    <property type="protein sequence ID" value="NVO33435.1"/>
    <property type="molecule type" value="Genomic_DNA"/>
</dbReference>
<keyword evidence="2" id="KW-1185">Reference proteome</keyword>
<organism evidence="1 2">
    <name type="scientific">Hymenobacter lapidiphilus</name>
    <dbReference type="NCBI Taxonomy" id="2608003"/>
    <lineage>
        <taxon>Bacteria</taxon>
        <taxon>Pseudomonadati</taxon>
        <taxon>Bacteroidota</taxon>
        <taxon>Cytophagia</taxon>
        <taxon>Cytophagales</taxon>
        <taxon>Hymenobacteraceae</taxon>
        <taxon>Hymenobacter</taxon>
    </lineage>
</organism>
<dbReference type="AlphaFoldDB" id="A0A7Y7U8C9"/>
<proteinExistence type="predicted"/>
<reference evidence="1 2" key="1">
    <citation type="submission" date="2020-05" db="EMBL/GenBank/DDBJ databases">
        <title>Hymenobacter terrestris sp. nov. and Hymenobacter lapidiphilus sp. nov., isolated from regoliths in Antarctica.</title>
        <authorList>
            <person name="Sedlacek I."/>
            <person name="Pantucek R."/>
            <person name="Zeman M."/>
            <person name="Holochova P."/>
            <person name="Kralova S."/>
            <person name="Stankova E."/>
            <person name="Sedo O."/>
            <person name="Micenkova L."/>
            <person name="Svec P."/>
            <person name="Gupta V."/>
            <person name="Sood U."/>
            <person name="Korpole U.S."/>
            <person name="Lal R."/>
        </authorList>
    </citation>
    <scope>NUCLEOTIDE SEQUENCE [LARGE SCALE GENOMIC DNA]</scope>
    <source>
        <strain evidence="1 2">P5342</strain>
    </source>
</reference>
<sequence>MPDRTLITETYGSVLLAPEVPCLIVQWHTFANRQQFRSFMDRSLELYIQESRHTRPLGLLGDTRLVGAVTPDDQHWLRTDWNPRAYAAGIRHMSFVAPESIFGQISVQSYTNNTEAANAYAINIAHYNTLSEAKQWLHQALQEPAVD</sequence>
<name>A0A7Y7U8C9_9BACT</name>
<comment type="caution">
    <text evidence="1">The sequence shown here is derived from an EMBL/GenBank/DDBJ whole genome shotgun (WGS) entry which is preliminary data.</text>
</comment>
<dbReference type="RefSeq" id="WP_176910242.1">
    <property type="nucleotide sequence ID" value="NZ_JABKAU010000069.1"/>
</dbReference>